<feature type="active site" description="Proton acceptor" evidence="16">
    <location>
        <position position="407"/>
    </location>
</feature>
<accession>A0A0E0K823</accession>
<evidence type="ECO:0000256" key="5">
    <source>
        <dbReference type="ARBA" id="ARBA00022617"/>
    </source>
</evidence>
<feature type="disulfide bond" evidence="20">
    <location>
        <begin position="541"/>
        <end position="573"/>
    </location>
</feature>
<feature type="binding site" evidence="18">
    <location>
        <position position="430"/>
    </location>
    <ligand>
        <name>Ca(2+)</name>
        <dbReference type="ChEBI" id="CHEBI:29108"/>
        <label>1</label>
    </ligand>
</feature>
<dbReference type="EnsemblPlants" id="OPUNC03G01560.1">
    <property type="protein sequence ID" value="OPUNC03G01560.1"/>
    <property type="gene ID" value="OPUNC03G01560"/>
</dbReference>
<dbReference type="Gene3D" id="1.10.520.10">
    <property type="match status" value="2"/>
</dbReference>
<reference evidence="23" key="1">
    <citation type="submission" date="2015-04" db="UniProtKB">
        <authorList>
            <consortium name="EnsemblPlants"/>
        </authorList>
    </citation>
    <scope>IDENTIFICATION</scope>
</reference>
<feature type="binding site" evidence="17">
    <location>
        <position position="504"/>
    </location>
    <ligand>
        <name>substrate</name>
    </ligand>
</feature>
<dbReference type="InterPro" id="IPR033905">
    <property type="entry name" value="Secretory_peroxidase"/>
</dbReference>
<feature type="binding site" evidence="18">
    <location>
        <position position="411"/>
    </location>
    <ligand>
        <name>Ca(2+)</name>
        <dbReference type="ChEBI" id="CHEBI:29108"/>
        <label>1</label>
    </ligand>
</feature>
<evidence type="ECO:0000256" key="12">
    <source>
        <dbReference type="ARBA" id="ARBA00023180"/>
    </source>
</evidence>
<dbReference type="PROSITE" id="PS00435">
    <property type="entry name" value="PEROXIDASE_1"/>
    <property type="match status" value="2"/>
</dbReference>
<evidence type="ECO:0000313" key="24">
    <source>
        <dbReference type="Proteomes" id="UP000026962"/>
    </source>
</evidence>
<evidence type="ECO:0000256" key="4">
    <source>
        <dbReference type="ARBA" id="ARBA00022559"/>
    </source>
</evidence>
<evidence type="ECO:0000256" key="9">
    <source>
        <dbReference type="ARBA" id="ARBA00023002"/>
    </source>
</evidence>
<keyword evidence="6 18" id="KW-0479">Metal-binding</keyword>
<comment type="cofactor">
    <cofactor evidence="18">
        <name>Ca(2+)</name>
        <dbReference type="ChEBI" id="CHEBI:29108"/>
    </cofactor>
    <text evidence="18">Binds 2 calcium ions per subunit.</text>
</comment>
<evidence type="ECO:0000256" key="20">
    <source>
        <dbReference type="PIRSR" id="PIRSR600823-5"/>
    </source>
</evidence>
<comment type="similarity">
    <text evidence="2">Belongs to the peroxidase family. Ascorbate peroxidase subfamily.</text>
</comment>
<dbReference type="GO" id="GO:0046872">
    <property type="term" value="F:metal ion binding"/>
    <property type="evidence" value="ECO:0007669"/>
    <property type="project" value="UniProtKB-KW"/>
</dbReference>
<evidence type="ECO:0000256" key="14">
    <source>
        <dbReference type="ARBA" id="ARBA00023324"/>
    </source>
</evidence>
<evidence type="ECO:0000256" key="10">
    <source>
        <dbReference type="ARBA" id="ARBA00023004"/>
    </source>
</evidence>
<dbReference type="Gene3D" id="1.10.420.10">
    <property type="entry name" value="Peroxidase, domain 2"/>
    <property type="match status" value="2"/>
</dbReference>
<dbReference type="Proteomes" id="UP000026962">
    <property type="component" value="Chromosome 3"/>
</dbReference>
<evidence type="ECO:0000256" key="13">
    <source>
        <dbReference type="ARBA" id="ARBA00023283"/>
    </source>
</evidence>
<feature type="chain" id="PRO_5002365141" description="Peroxidase 1" evidence="21">
    <location>
        <begin position="25"/>
        <end position="682"/>
    </location>
</feature>
<keyword evidence="7 21" id="KW-0732">Signal</keyword>
<feature type="disulfide bond" evidence="20">
    <location>
        <begin position="409"/>
        <end position="414"/>
    </location>
</feature>
<dbReference type="eggNOG" id="ENOG502QPX7">
    <property type="taxonomic scope" value="Eukaryota"/>
</dbReference>
<keyword evidence="13" id="KW-0873">Pyrrolidone carboxylic acid</keyword>
<evidence type="ECO:0000256" key="19">
    <source>
        <dbReference type="PIRSR" id="PIRSR600823-4"/>
    </source>
</evidence>
<feature type="binding site" evidence="18">
    <location>
        <position position="408"/>
    </location>
    <ligand>
        <name>Ca(2+)</name>
        <dbReference type="ChEBI" id="CHEBI:29108"/>
        <label>1</label>
    </ligand>
</feature>
<reference evidence="23" key="2">
    <citation type="submission" date="2018-05" db="EMBL/GenBank/DDBJ databases">
        <title>OpunRS2 (Oryza punctata Reference Sequence Version 2).</title>
        <authorList>
            <person name="Zhang J."/>
            <person name="Kudrna D."/>
            <person name="Lee S."/>
            <person name="Talag J."/>
            <person name="Welchert J."/>
            <person name="Wing R.A."/>
        </authorList>
    </citation>
    <scope>NUCLEOTIDE SEQUENCE [LARGE SCALE GENOMIC DNA]</scope>
</reference>
<dbReference type="PROSITE" id="PS50873">
    <property type="entry name" value="PEROXIDASE_4"/>
    <property type="match status" value="2"/>
</dbReference>
<comment type="cofactor">
    <cofactor evidence="18">
        <name>heme b</name>
        <dbReference type="ChEBI" id="CHEBI:60344"/>
    </cofactor>
    <text evidence="18">Binds 1 heme b (iron(II)-protoporphyrin IX) group per subunit.</text>
</comment>
<dbReference type="STRING" id="4537.A0A0E0K823"/>
<feature type="disulfide bond" evidence="20">
    <location>
        <begin position="376"/>
        <end position="456"/>
    </location>
</feature>
<dbReference type="CDD" id="cd00693">
    <property type="entry name" value="secretory_peroxidase"/>
    <property type="match status" value="2"/>
</dbReference>
<dbReference type="PROSITE" id="PS00436">
    <property type="entry name" value="PEROXIDASE_2"/>
    <property type="match status" value="2"/>
</dbReference>
<dbReference type="OMA" id="NEREWQE"/>
<evidence type="ECO:0000256" key="7">
    <source>
        <dbReference type="ARBA" id="ARBA00022729"/>
    </source>
</evidence>
<feature type="signal peptide" evidence="21">
    <location>
        <begin position="1"/>
        <end position="24"/>
    </location>
</feature>
<evidence type="ECO:0000256" key="11">
    <source>
        <dbReference type="ARBA" id="ARBA00023157"/>
    </source>
</evidence>
<feature type="binding site" evidence="18">
    <location>
        <position position="415"/>
    </location>
    <ligand>
        <name>Ca(2+)</name>
        <dbReference type="ChEBI" id="CHEBI:29108"/>
        <label>1</label>
    </ligand>
</feature>
<dbReference type="InterPro" id="IPR019793">
    <property type="entry name" value="Peroxidases_heam-ligand_BS"/>
</dbReference>
<comment type="catalytic activity">
    <reaction evidence="1">
        <text>2 a phenolic donor + H2O2 = 2 a phenolic radical donor + 2 H2O</text>
        <dbReference type="Rhea" id="RHEA:56136"/>
        <dbReference type="ChEBI" id="CHEBI:15377"/>
        <dbReference type="ChEBI" id="CHEBI:16240"/>
        <dbReference type="ChEBI" id="CHEBI:139520"/>
        <dbReference type="ChEBI" id="CHEBI:139521"/>
        <dbReference type="EC" id="1.11.1.7"/>
    </reaction>
</comment>
<dbReference type="FunFam" id="1.10.420.10:FF:000007">
    <property type="entry name" value="Peroxidase"/>
    <property type="match status" value="1"/>
</dbReference>
<dbReference type="Pfam" id="PF00141">
    <property type="entry name" value="peroxidase"/>
    <property type="match status" value="2"/>
</dbReference>
<evidence type="ECO:0000256" key="18">
    <source>
        <dbReference type="PIRSR" id="PIRSR600823-3"/>
    </source>
</evidence>
<evidence type="ECO:0000256" key="6">
    <source>
        <dbReference type="ARBA" id="ARBA00022723"/>
    </source>
</evidence>
<dbReference type="GO" id="GO:0140825">
    <property type="term" value="F:lactoperoxidase activity"/>
    <property type="evidence" value="ECO:0007669"/>
    <property type="project" value="UniProtKB-EC"/>
</dbReference>
<dbReference type="InterPro" id="IPR019794">
    <property type="entry name" value="Peroxidases_AS"/>
</dbReference>
<dbReference type="GO" id="GO:0042744">
    <property type="term" value="P:hydrogen peroxide catabolic process"/>
    <property type="evidence" value="ECO:0007669"/>
    <property type="project" value="UniProtKB-KW"/>
</dbReference>
<dbReference type="PRINTS" id="PR00458">
    <property type="entry name" value="PEROXIDASE"/>
</dbReference>
<feature type="domain" description="Plant heme peroxidase family profile" evidence="22">
    <location>
        <begin position="32"/>
        <end position="336"/>
    </location>
</feature>
<dbReference type="Gramene" id="OPUNC03G01560.1">
    <property type="protein sequence ID" value="OPUNC03G01560.1"/>
    <property type="gene ID" value="OPUNC03G01560"/>
</dbReference>
<keyword evidence="11 20" id="KW-1015">Disulfide bond</keyword>
<keyword evidence="12" id="KW-0325">Glycoprotein</keyword>
<keyword evidence="14" id="KW-0376">Hydrogen peroxide</keyword>
<dbReference type="EC" id="1.11.1.7" evidence="3"/>
<evidence type="ECO:0000256" key="16">
    <source>
        <dbReference type="PIRSR" id="PIRSR600823-1"/>
    </source>
</evidence>
<evidence type="ECO:0000256" key="1">
    <source>
        <dbReference type="ARBA" id="ARBA00000189"/>
    </source>
</evidence>
<proteinExistence type="inferred from homology"/>
<evidence type="ECO:0000256" key="21">
    <source>
        <dbReference type="SAM" id="SignalP"/>
    </source>
</evidence>
<keyword evidence="5" id="KW-0349">Heme</keyword>
<evidence type="ECO:0000256" key="2">
    <source>
        <dbReference type="ARBA" id="ARBA00006873"/>
    </source>
</evidence>
<evidence type="ECO:0000256" key="15">
    <source>
        <dbReference type="ARBA" id="ARBA00072322"/>
    </source>
</evidence>
<organism evidence="23">
    <name type="scientific">Oryza punctata</name>
    <name type="common">Red rice</name>
    <dbReference type="NCBI Taxonomy" id="4537"/>
    <lineage>
        <taxon>Eukaryota</taxon>
        <taxon>Viridiplantae</taxon>
        <taxon>Streptophyta</taxon>
        <taxon>Embryophyta</taxon>
        <taxon>Tracheophyta</taxon>
        <taxon>Spermatophyta</taxon>
        <taxon>Magnoliopsida</taxon>
        <taxon>Liliopsida</taxon>
        <taxon>Poales</taxon>
        <taxon>Poaceae</taxon>
        <taxon>BOP clade</taxon>
        <taxon>Oryzoideae</taxon>
        <taxon>Oryzeae</taxon>
        <taxon>Oryzinae</taxon>
        <taxon>Oryza</taxon>
    </lineage>
</organism>
<keyword evidence="8 18" id="KW-0106">Calcium</keyword>
<feature type="binding site" evidence="18">
    <location>
        <position position="417"/>
    </location>
    <ligand>
        <name>Ca(2+)</name>
        <dbReference type="ChEBI" id="CHEBI:29108"/>
        <label>1</label>
    </ligand>
</feature>
<dbReference type="InterPro" id="IPR010255">
    <property type="entry name" value="Haem_peroxidase_sf"/>
</dbReference>
<keyword evidence="4" id="KW-0575">Peroxidase</keyword>
<feature type="disulfide bond" evidence="20">
    <location>
        <begin position="462"/>
        <end position="660"/>
    </location>
</feature>
<dbReference type="GO" id="GO:0020037">
    <property type="term" value="F:heme binding"/>
    <property type="evidence" value="ECO:0007669"/>
    <property type="project" value="InterPro"/>
</dbReference>
<keyword evidence="10 18" id="KW-0408">Iron</keyword>
<name>A0A0E0K823_ORYPU</name>
<feature type="site" description="Transition state stabilizer" evidence="19">
    <location>
        <position position="403"/>
    </location>
</feature>
<keyword evidence="9" id="KW-0560">Oxidoreductase</keyword>
<dbReference type="GO" id="GO:0006979">
    <property type="term" value="P:response to oxidative stress"/>
    <property type="evidence" value="ECO:0007669"/>
    <property type="project" value="InterPro"/>
</dbReference>
<keyword evidence="24" id="KW-1185">Reference proteome</keyword>
<feature type="binding site" evidence="18">
    <location>
        <position position="413"/>
    </location>
    <ligand>
        <name>Ca(2+)</name>
        <dbReference type="ChEBI" id="CHEBI:29108"/>
        <label>1</label>
    </ligand>
</feature>
<feature type="binding site" description="axial binding residue" evidence="18">
    <location>
        <position position="534"/>
    </location>
    <ligand>
        <name>heme b</name>
        <dbReference type="ChEBI" id="CHEBI:60344"/>
    </ligand>
    <ligandPart>
        <name>Fe</name>
        <dbReference type="ChEBI" id="CHEBI:18248"/>
    </ligandPart>
</feature>
<feature type="binding site" evidence="18">
    <location>
        <position position="584"/>
    </location>
    <ligand>
        <name>Ca(2+)</name>
        <dbReference type="ChEBI" id="CHEBI:29108"/>
        <label>2</label>
    </ligand>
</feature>
<dbReference type="AlphaFoldDB" id="A0A0E0K823"/>
<dbReference type="HOGENOM" id="CLU_010543_4_1_1"/>
<dbReference type="FunFam" id="1.10.420.10:FF:000006">
    <property type="entry name" value="Peroxidase"/>
    <property type="match status" value="1"/>
</dbReference>
<dbReference type="FunFam" id="1.10.520.10:FF:000001">
    <property type="entry name" value="Peroxidase"/>
    <property type="match status" value="2"/>
</dbReference>
<feature type="binding site" evidence="18">
    <location>
        <position position="592"/>
    </location>
    <ligand>
        <name>Ca(2+)</name>
        <dbReference type="ChEBI" id="CHEBI:29108"/>
        <label>2</label>
    </ligand>
</feature>
<evidence type="ECO:0000259" key="22">
    <source>
        <dbReference type="PROSITE" id="PS50873"/>
    </source>
</evidence>
<dbReference type="PANTHER" id="PTHR31235">
    <property type="entry name" value="PEROXIDASE 25-RELATED"/>
    <property type="match status" value="1"/>
</dbReference>
<feature type="domain" description="Plant heme peroxidase family profile" evidence="22">
    <location>
        <begin position="366"/>
        <end position="664"/>
    </location>
</feature>
<sequence>MRLIMTAESAVLVFCLCTMAIVCAGFPANDGSLHPNFYAATCPQAETIVRQEVTRALYTNIGFAAGLVRMHFHDCFVRGCDGSVLLESTSDNVAERDSPINNPSLRGFEVIDSAKARLEAACPGVVSCADVLAYAARDSVALSGGPRYDVPGGRRDGTVSLESEVADNIPAPTFTLDQLTQSFAAKGLTQEEMVTLSGAHTIGRAHCTSFSDRLYNFSATGAADPSVDPALLSQLRRACPAGPDGAVDAGLVVPMEPRTPNGFDALYYWSVLRNRGLFTSDQALLSSPPTAAQVRQSAYGGYPWKLKFAAAMVKMGQIEVLTGGSGEIRAKCSALARGDRGEMELVAVVGAVVVALSLCTEGVQAQLQVGFYDQSCPQAEVIVRDEVGKAVSANVGLAAGLVRMHFHDCFVKGCDASVLLDSTANSTAAEKDAIPNKSLRGFEVVDSAKKRLESACKGVVSCADILAFAARDSVVLTGGTPYRVPAGRRDGNTSVASDAMANLPRPTADVAQLTQIFAKYGLSQDDMVILSGAHTIGVTHCSSFSSRLYGYNSSTGQDPALNAAMASRLSRSCPQGSANTVAMDDGSENTFDTSYYQNLLAGRGVLASDQTLTADNATAALVAQNAYNMYLFATKFGQAMVKMGAIQVLTGSDGQIRTNCRGTTPIGTMHLAPPLHLPHVVV</sequence>
<evidence type="ECO:0000313" key="23">
    <source>
        <dbReference type="EnsemblPlants" id="OPUNC03G01560.1"/>
    </source>
</evidence>
<dbReference type="PRINTS" id="PR00461">
    <property type="entry name" value="PLPEROXIDASE"/>
</dbReference>
<dbReference type="SUPFAM" id="SSF48113">
    <property type="entry name" value="Heme-dependent peroxidases"/>
    <property type="match status" value="2"/>
</dbReference>
<evidence type="ECO:0000256" key="8">
    <source>
        <dbReference type="ARBA" id="ARBA00022837"/>
    </source>
</evidence>
<protein>
    <recommendedName>
        <fullName evidence="15">Peroxidase 1</fullName>
        <ecNumber evidence="3">1.11.1.7</ecNumber>
    </recommendedName>
</protein>
<evidence type="ECO:0000256" key="3">
    <source>
        <dbReference type="ARBA" id="ARBA00012313"/>
    </source>
</evidence>
<dbReference type="InterPro" id="IPR000823">
    <property type="entry name" value="Peroxidase_pln"/>
</dbReference>
<dbReference type="InterPro" id="IPR002016">
    <property type="entry name" value="Haem_peroxidase"/>
</dbReference>
<evidence type="ECO:0000256" key="17">
    <source>
        <dbReference type="PIRSR" id="PIRSR600823-2"/>
    </source>
</evidence>
<feature type="binding site" evidence="18">
    <location>
        <position position="535"/>
    </location>
    <ligand>
        <name>Ca(2+)</name>
        <dbReference type="ChEBI" id="CHEBI:29108"/>
        <label>2</label>
    </ligand>
</feature>